<name>A0A432ZQV5_9GAMM</name>
<comment type="caution">
    <text evidence="1">The sequence shown here is derived from an EMBL/GenBank/DDBJ whole genome shotgun (WGS) entry which is preliminary data.</text>
</comment>
<dbReference type="Gene3D" id="3.40.50.2000">
    <property type="entry name" value="Glycogen Phosphorylase B"/>
    <property type="match status" value="1"/>
</dbReference>
<accession>A0A432ZQV5</accession>
<keyword evidence="2" id="KW-1185">Reference proteome</keyword>
<gene>
    <name evidence="1" type="ORF">CWI84_06425</name>
</gene>
<evidence type="ECO:0000313" key="2">
    <source>
        <dbReference type="Proteomes" id="UP000287996"/>
    </source>
</evidence>
<evidence type="ECO:0008006" key="3">
    <source>
        <dbReference type="Google" id="ProtNLM"/>
    </source>
</evidence>
<sequence>MPLEKESKSASGIRPIRMLEAFRAHGFNVEVISGYGYERRRSIKRLKKKIKSGEKYLFAYSEATTMPTTLTEKNHLPSYPLLDFFFFRFLKKENVPIGLFYRDVYWRFPNYGKGLGFFRKYLAIIAYLTDLAFYRVTLTRFYLPSTEMSSYIPVIDKSKISVLPPGYRFRYTESLNNKEYEDTDKKLKLFYVGGLSEHYRLHKLFLALSNLPNIECTVCTREDEWHIVKEQYGTLPSNISIIHESGDAMYERLDDSDIALLFVEPHIYWTFASPVKLFEYIGFAKPIIASKGTLTGSFVEANDIGWTIPYEENSIKELLLDICQRKAQVSEKVERLKKIQAAHTWKSRAKKVIEDLTP</sequence>
<dbReference type="Proteomes" id="UP000287996">
    <property type="component" value="Unassembled WGS sequence"/>
</dbReference>
<dbReference type="EMBL" id="PIQH01000005">
    <property type="protein sequence ID" value="RUO80263.1"/>
    <property type="molecule type" value="Genomic_DNA"/>
</dbReference>
<reference evidence="1 2" key="1">
    <citation type="journal article" date="2011" name="Front. Microbiol.">
        <title>Genomic signatures of strain selection and enhancement in Bacillus atrophaeus var. globigii, a historical biowarfare simulant.</title>
        <authorList>
            <person name="Gibbons H.S."/>
            <person name="Broomall S.M."/>
            <person name="McNew L.A."/>
            <person name="Daligault H."/>
            <person name="Chapman C."/>
            <person name="Bruce D."/>
            <person name="Karavis M."/>
            <person name="Krepps M."/>
            <person name="McGregor P.A."/>
            <person name="Hong C."/>
            <person name="Park K.H."/>
            <person name="Akmal A."/>
            <person name="Feldman A."/>
            <person name="Lin J.S."/>
            <person name="Chang W.E."/>
            <person name="Higgs B.W."/>
            <person name="Demirev P."/>
            <person name="Lindquist J."/>
            <person name="Liem A."/>
            <person name="Fochler E."/>
            <person name="Read T.D."/>
            <person name="Tapia R."/>
            <person name="Johnson S."/>
            <person name="Bishop-Lilly K.A."/>
            <person name="Detter C."/>
            <person name="Han C."/>
            <person name="Sozhamannan S."/>
            <person name="Rosenzweig C.N."/>
            <person name="Skowronski E.W."/>
        </authorList>
    </citation>
    <scope>NUCLEOTIDE SEQUENCE [LARGE SCALE GENOMIC DNA]</scope>
    <source>
        <strain evidence="1 2">CC-PW-9</strain>
    </source>
</reference>
<proteinExistence type="predicted"/>
<dbReference type="SUPFAM" id="SSF53756">
    <property type="entry name" value="UDP-Glycosyltransferase/glycogen phosphorylase"/>
    <property type="match status" value="1"/>
</dbReference>
<evidence type="ECO:0000313" key="1">
    <source>
        <dbReference type="EMBL" id="RUO80263.1"/>
    </source>
</evidence>
<organism evidence="1 2">
    <name type="scientific">Idiomarina tyrosinivorans</name>
    <dbReference type="NCBI Taxonomy" id="1445662"/>
    <lineage>
        <taxon>Bacteria</taxon>
        <taxon>Pseudomonadati</taxon>
        <taxon>Pseudomonadota</taxon>
        <taxon>Gammaproteobacteria</taxon>
        <taxon>Alteromonadales</taxon>
        <taxon>Idiomarinaceae</taxon>
        <taxon>Idiomarina</taxon>
    </lineage>
</organism>
<dbReference type="AlphaFoldDB" id="A0A432ZQV5"/>
<protein>
    <recommendedName>
        <fullName evidence="3">Glycosyl transferase family 1 domain-containing protein</fullName>
    </recommendedName>
</protein>